<dbReference type="RefSeq" id="WP_410035475.1">
    <property type="nucleotide sequence ID" value="NZ_JBGMEF010000018.1"/>
</dbReference>
<evidence type="ECO:0000313" key="3">
    <source>
        <dbReference type="Proteomes" id="UP001637994"/>
    </source>
</evidence>
<dbReference type="EMBL" id="JBGMEF010000018">
    <property type="protein sequence ID" value="MFO3666953.1"/>
    <property type="molecule type" value="Genomic_DNA"/>
</dbReference>
<accession>A0ABW9MD93</accession>
<proteinExistence type="predicted"/>
<evidence type="ECO:0000313" key="2">
    <source>
        <dbReference type="EMBL" id="MFO3666953.1"/>
    </source>
</evidence>
<dbReference type="Gene3D" id="3.60.21.10">
    <property type="match status" value="1"/>
</dbReference>
<dbReference type="SUPFAM" id="SSF56300">
    <property type="entry name" value="Metallo-dependent phosphatases"/>
    <property type="match status" value="1"/>
</dbReference>
<dbReference type="PANTHER" id="PTHR31302:SF22">
    <property type="entry name" value="PHOSPHOESTERASE"/>
    <property type="match status" value="1"/>
</dbReference>
<protein>
    <submittedName>
        <fullName evidence="2">Metallophosphoesterase</fullName>
    </submittedName>
</protein>
<dbReference type="InterPro" id="IPR029052">
    <property type="entry name" value="Metallo-depent_PP-like"/>
</dbReference>
<organism evidence="2 3">
    <name type="scientific">Anaerococcus kampingae</name>
    <dbReference type="NCBI Taxonomy" id="3115614"/>
    <lineage>
        <taxon>Bacteria</taxon>
        <taxon>Bacillati</taxon>
        <taxon>Bacillota</taxon>
        <taxon>Tissierellia</taxon>
        <taxon>Tissierellales</taxon>
        <taxon>Peptoniphilaceae</taxon>
        <taxon>Anaerococcus</taxon>
    </lineage>
</organism>
<dbReference type="Proteomes" id="UP001637994">
    <property type="component" value="Unassembled WGS sequence"/>
</dbReference>
<feature type="domain" description="Calcineurin-like phosphoesterase" evidence="1">
    <location>
        <begin position="2"/>
        <end position="194"/>
    </location>
</feature>
<dbReference type="InterPro" id="IPR004843">
    <property type="entry name" value="Calcineurin-like_PHP"/>
</dbReference>
<comment type="caution">
    <text evidence="2">The sequence shown here is derived from an EMBL/GenBank/DDBJ whole genome shotgun (WGS) entry which is preliminary data.</text>
</comment>
<dbReference type="PANTHER" id="PTHR31302">
    <property type="entry name" value="TRANSMEMBRANE PROTEIN WITH METALLOPHOSPHOESTERASE DOMAIN-RELATED"/>
    <property type="match status" value="1"/>
</dbReference>
<keyword evidence="3" id="KW-1185">Reference proteome</keyword>
<dbReference type="InterPro" id="IPR014578">
    <property type="entry name" value="Pesterase_CT488"/>
</dbReference>
<dbReference type="InterPro" id="IPR051158">
    <property type="entry name" value="Metallophosphoesterase_sf"/>
</dbReference>
<evidence type="ECO:0000259" key="1">
    <source>
        <dbReference type="Pfam" id="PF00149"/>
    </source>
</evidence>
<name>A0ABW9MD93_9FIRM</name>
<sequence length="226" mass="26363">MIYAIADLHLDYTEEKSMEVFGDAWKNYQEKIFNNWNKLIKDGDTVLIPGDISWAMDIDHAKIDLEKLEKLPGRKILMKGNHDYWWSTLNKLKQLGFSTIEFLQNNSFEIEDYIICGTRGWISRDSRDFDDHDEKIFARELLRLQNSIESSRQDKKLIINFHYPPINGDGSLNEFFDLAKNYNTDTIIYGHLHGSGHRLIREGNIDGINLVCASGDYIDFKPVRIK</sequence>
<dbReference type="Pfam" id="PF00149">
    <property type="entry name" value="Metallophos"/>
    <property type="match status" value="1"/>
</dbReference>
<gene>
    <name evidence="2" type="ORF">ACCQ42_04125</name>
</gene>
<dbReference type="PIRSF" id="PIRSF033094">
    <property type="entry name" value="Pesterase_CT488"/>
    <property type="match status" value="1"/>
</dbReference>
<reference evidence="2 3" key="1">
    <citation type="journal article" date="2025" name="Anaerobe">
        <title>Description of Anaerococcus kampingiae sp. nov., Anaerococcus groningensis sp. nov., Anaerococcus martiniensis sp. nov., and Anaerococcus cruorum sp. nov., isolated from human clinical specimens.</title>
        <authorList>
            <person name="Boiten K.E."/>
            <person name="Meijer J."/>
            <person name="van Wezel E.M."/>
            <person name="Veloo A.C.M."/>
        </authorList>
    </citation>
    <scope>NUCLEOTIDE SEQUENCE [LARGE SCALE GENOMIC DNA]</scope>
    <source>
        <strain evidence="2 3">ENR0874</strain>
    </source>
</reference>